<evidence type="ECO:0000256" key="1">
    <source>
        <dbReference type="SAM" id="MobiDB-lite"/>
    </source>
</evidence>
<accession>A0A485L4Q9</accession>
<protein>
    <submittedName>
        <fullName evidence="3">Aste57867_16117 protein</fullName>
    </submittedName>
</protein>
<keyword evidence="4" id="KW-1185">Reference proteome</keyword>
<proteinExistence type="predicted"/>
<dbReference type="AlphaFoldDB" id="A0A485L4Q9"/>
<feature type="compositionally biased region" description="Basic residues" evidence="1">
    <location>
        <begin position="41"/>
        <end position="50"/>
    </location>
</feature>
<sequence>MRTPSPDPSSGVRAIKLAGLPTLGKGKQKAPPALGSDKMKAAAKRTKRSKSPIARRAIKKRASMSYLMARQLRIENAKKLIRKQEEKARYKRTHGRSPSRSPSPEPAAPTIPQATAHWHPVEGFYDSAEEEAETEDFEPQRG</sequence>
<reference evidence="3 4" key="1">
    <citation type="submission" date="2019-03" db="EMBL/GenBank/DDBJ databases">
        <authorList>
            <person name="Gaulin E."/>
            <person name="Dumas B."/>
        </authorList>
    </citation>
    <scope>NUCLEOTIDE SEQUENCE [LARGE SCALE GENOMIC DNA]</scope>
    <source>
        <strain evidence="3">CBS 568.67</strain>
    </source>
</reference>
<name>A0A485L4Q9_9STRA</name>
<feature type="compositionally biased region" description="Acidic residues" evidence="1">
    <location>
        <begin position="127"/>
        <end position="142"/>
    </location>
</feature>
<feature type="region of interest" description="Disordered" evidence="1">
    <location>
        <begin position="1"/>
        <end position="53"/>
    </location>
</feature>
<feature type="compositionally biased region" description="Basic and acidic residues" evidence="1">
    <location>
        <begin position="78"/>
        <end position="88"/>
    </location>
</feature>
<evidence type="ECO:0000313" key="2">
    <source>
        <dbReference type="EMBL" id="KAF0692851.1"/>
    </source>
</evidence>
<evidence type="ECO:0000313" key="4">
    <source>
        <dbReference type="Proteomes" id="UP000332933"/>
    </source>
</evidence>
<gene>
    <name evidence="3" type="primary">Aste57867_16117</name>
    <name evidence="2" type="ORF">As57867_016061</name>
    <name evidence="3" type="ORF">ASTE57867_16117</name>
</gene>
<dbReference type="EMBL" id="CAADRA010005824">
    <property type="protein sequence ID" value="VFT92900.1"/>
    <property type="molecule type" value="Genomic_DNA"/>
</dbReference>
<reference evidence="2" key="2">
    <citation type="submission" date="2019-06" db="EMBL/GenBank/DDBJ databases">
        <title>Genomics analysis of Aphanomyces spp. identifies a new class of oomycete effector associated with host adaptation.</title>
        <authorList>
            <person name="Gaulin E."/>
        </authorList>
    </citation>
    <scope>NUCLEOTIDE SEQUENCE</scope>
    <source>
        <strain evidence="2">CBS 578.67</strain>
    </source>
</reference>
<organism evidence="3 4">
    <name type="scientific">Aphanomyces stellatus</name>
    <dbReference type="NCBI Taxonomy" id="120398"/>
    <lineage>
        <taxon>Eukaryota</taxon>
        <taxon>Sar</taxon>
        <taxon>Stramenopiles</taxon>
        <taxon>Oomycota</taxon>
        <taxon>Saprolegniomycetes</taxon>
        <taxon>Saprolegniales</taxon>
        <taxon>Verrucalvaceae</taxon>
        <taxon>Aphanomyces</taxon>
    </lineage>
</organism>
<dbReference type="EMBL" id="VJMH01005803">
    <property type="protein sequence ID" value="KAF0692851.1"/>
    <property type="molecule type" value="Genomic_DNA"/>
</dbReference>
<dbReference type="Proteomes" id="UP000332933">
    <property type="component" value="Unassembled WGS sequence"/>
</dbReference>
<evidence type="ECO:0000313" key="3">
    <source>
        <dbReference type="EMBL" id="VFT92900.1"/>
    </source>
</evidence>
<feature type="region of interest" description="Disordered" evidence="1">
    <location>
        <begin position="78"/>
        <end position="142"/>
    </location>
</feature>